<feature type="binding site" evidence="3">
    <location>
        <position position="116"/>
    </location>
    <ligand>
        <name>D-ribulose 5-phosphate</name>
        <dbReference type="ChEBI" id="CHEBI:58121"/>
    </ligand>
</feature>
<sequence>MIKNKIIITSDHAGHKMKMDLADKLRREGYVVETRGSSNEDETLSYSEVGIEFANEYLHDPQRDEKQFIALCGSGIGISTSLNRFKQIRCARVTNSEEARLARLHNNANILSFGGRLISLDQAYEIFKQWEATEFEGGRHIFRVLKLDEVGQDVDDVAETKE</sequence>
<dbReference type="KEGG" id="mat:MARTH_orf654"/>
<evidence type="ECO:0000256" key="1">
    <source>
        <dbReference type="ARBA" id="ARBA00008754"/>
    </source>
</evidence>
<dbReference type="eggNOG" id="COG0698">
    <property type="taxonomic scope" value="Bacteria"/>
</dbReference>
<accession>B3PN23</accession>
<dbReference type="PANTHER" id="PTHR30345">
    <property type="entry name" value="RIBOSE-5-PHOSPHATE ISOMERASE B"/>
    <property type="match status" value="1"/>
</dbReference>
<feature type="binding site" evidence="3">
    <location>
        <begin position="11"/>
        <end position="12"/>
    </location>
    <ligand>
        <name>D-ribulose 5-phosphate</name>
        <dbReference type="ChEBI" id="CHEBI:58121"/>
    </ligand>
</feature>
<dbReference type="Gene3D" id="3.40.1400.10">
    <property type="entry name" value="Sugar-phosphate isomerase, RpiB/LacA/LacB"/>
    <property type="match status" value="1"/>
</dbReference>
<feature type="active site" description="Proton donor" evidence="2">
    <location>
        <position position="105"/>
    </location>
</feature>
<feature type="binding site" evidence="3">
    <location>
        <begin position="73"/>
        <end position="77"/>
    </location>
    <ligand>
        <name>D-ribulose 5-phosphate</name>
        <dbReference type="ChEBI" id="CHEBI:58121"/>
    </ligand>
</feature>
<evidence type="ECO:0000256" key="2">
    <source>
        <dbReference type="PIRSR" id="PIRSR005384-1"/>
    </source>
</evidence>
<dbReference type="RefSeq" id="WP_012498382.1">
    <property type="nucleotide sequence ID" value="NC_011025.1"/>
</dbReference>
<keyword evidence="4" id="KW-0413">Isomerase</keyword>
<dbReference type="AlphaFoldDB" id="B3PN23"/>
<evidence type="ECO:0000256" key="3">
    <source>
        <dbReference type="PIRSR" id="PIRSR005384-2"/>
    </source>
</evidence>
<dbReference type="GO" id="GO:0016861">
    <property type="term" value="F:intramolecular oxidoreductase activity, interconverting aldoses and ketoses"/>
    <property type="evidence" value="ECO:0007669"/>
    <property type="project" value="UniProtKB-ARBA"/>
</dbReference>
<gene>
    <name evidence="4" type="primary">rpiB</name>
    <name evidence="4" type="ordered locus">MARTH_orf654</name>
</gene>
<organism evidence="4 5">
    <name type="scientific">Metamycoplasma arthritidis (strain 158L3-1)</name>
    <name type="common">Mycoplasma arthritidis</name>
    <dbReference type="NCBI Taxonomy" id="243272"/>
    <lineage>
        <taxon>Bacteria</taxon>
        <taxon>Bacillati</taxon>
        <taxon>Mycoplasmatota</taxon>
        <taxon>Mycoplasmoidales</taxon>
        <taxon>Metamycoplasmataceae</taxon>
        <taxon>Metamycoplasma</taxon>
    </lineage>
</organism>
<protein>
    <submittedName>
        <fullName evidence="4">Ribose-5-phosphate isomerase B</fullName>
    </submittedName>
</protein>
<feature type="binding site" evidence="3">
    <location>
        <position position="143"/>
    </location>
    <ligand>
        <name>D-ribulose 5-phosphate</name>
        <dbReference type="ChEBI" id="CHEBI:58121"/>
    </ligand>
</feature>
<name>B3PN23_META1</name>
<evidence type="ECO:0000313" key="5">
    <source>
        <dbReference type="Proteomes" id="UP000008812"/>
    </source>
</evidence>
<proteinExistence type="inferred from homology"/>
<dbReference type="PIRSF" id="PIRSF005384">
    <property type="entry name" value="RpiB_LacA_B"/>
    <property type="match status" value="1"/>
</dbReference>
<keyword evidence="5" id="KW-1185">Reference proteome</keyword>
<reference evidence="4 5" key="1">
    <citation type="journal article" date="2008" name="Infect. Immun.">
        <title>Genome of Mycoplasma arthritidis.</title>
        <authorList>
            <person name="Dybvig K."/>
            <person name="Zuhua C."/>
            <person name="Lao P."/>
            <person name="Jordan D.S."/>
            <person name="French C.T."/>
            <person name="Tu A.H."/>
            <person name="Loraine A.E."/>
        </authorList>
    </citation>
    <scope>NUCLEOTIDE SEQUENCE [LARGE SCALE GENOMIC DNA]</scope>
    <source>
        <strain evidence="4 5">158L3-1</strain>
    </source>
</reference>
<dbReference type="HOGENOM" id="CLU_091396_4_1_14"/>
<feature type="binding site" evidence="3">
    <location>
        <position position="139"/>
    </location>
    <ligand>
        <name>D-ribulose 5-phosphate</name>
        <dbReference type="ChEBI" id="CHEBI:58121"/>
    </ligand>
</feature>
<dbReference type="PANTHER" id="PTHR30345:SF0">
    <property type="entry name" value="DNA DAMAGE-REPAIR_TOLERATION PROTEIN DRT102"/>
    <property type="match status" value="1"/>
</dbReference>
<dbReference type="Proteomes" id="UP000008812">
    <property type="component" value="Chromosome"/>
</dbReference>
<dbReference type="STRING" id="243272.MARTH_orf654"/>
<comment type="similarity">
    <text evidence="1">Belongs to the LacAB/RpiB family.</text>
</comment>
<dbReference type="SUPFAM" id="SSF89623">
    <property type="entry name" value="Ribose/Galactose isomerase RpiB/AlsB"/>
    <property type="match status" value="1"/>
</dbReference>
<dbReference type="Pfam" id="PF02502">
    <property type="entry name" value="LacAB_rpiB"/>
    <property type="match status" value="1"/>
</dbReference>
<dbReference type="NCBIfam" id="TIGR00689">
    <property type="entry name" value="rpiB_lacA_lacB"/>
    <property type="match status" value="1"/>
</dbReference>
<dbReference type="InterPro" id="IPR003500">
    <property type="entry name" value="RpiB_LacA_LacB"/>
</dbReference>
<dbReference type="NCBIfam" id="NF004051">
    <property type="entry name" value="PRK05571.1"/>
    <property type="match status" value="1"/>
</dbReference>
<feature type="binding site" evidence="3">
    <location>
        <position position="106"/>
    </location>
    <ligand>
        <name>D-ribulose 5-phosphate</name>
        <dbReference type="ChEBI" id="CHEBI:58121"/>
    </ligand>
</feature>
<evidence type="ECO:0000313" key="4">
    <source>
        <dbReference type="EMBL" id="ACF07425.1"/>
    </source>
</evidence>
<dbReference type="InterPro" id="IPR036569">
    <property type="entry name" value="RpiB_LacA_LacB_sf"/>
</dbReference>
<dbReference type="EMBL" id="CP001047">
    <property type="protein sequence ID" value="ACF07425.1"/>
    <property type="molecule type" value="Genomic_DNA"/>
</dbReference>
<feature type="active site" description="Proton acceptor" evidence="2">
    <location>
        <position position="72"/>
    </location>
</feature>
<dbReference type="GO" id="GO:0005975">
    <property type="term" value="P:carbohydrate metabolic process"/>
    <property type="evidence" value="ECO:0007669"/>
    <property type="project" value="InterPro"/>
</dbReference>